<dbReference type="EMBL" id="LUEZ02000096">
    <property type="protein sequence ID" value="RDB14595.1"/>
    <property type="molecule type" value="Genomic_DNA"/>
</dbReference>
<name>A0A369J2H6_HYPMA</name>
<evidence type="ECO:0000256" key="1">
    <source>
        <dbReference type="SAM" id="MobiDB-lite"/>
    </source>
</evidence>
<sequence length="345" mass="38634">MAAAVAPFSVLCSCHRAFTSPGAFKNHQNTCTSSKRRLSTALRKARDSRDRRLGLIEDRSGLSSLPTPALESNLSDEANASVPEPEEEEIEEVPEVQVPPPKRRRTHVLPAHLRSSHIYMHDKTLKDILPQPVTPLPTPVPPAPQPAPSTILPQDGDTDMTDIHHIDDNDTVDCVISTSANIFGIFRRYYGLKKLPNHDPERDHTMLTLSDIVDQNALSTATPSVSASPTSISAFSSPTSAFYPYPNKSSFALGDWYWNGGAQKSKGDLKRLLDILNDYSFSLDDIRKTNWSRINRQLAVNEWDEGEWVDEDAGWQRRSVSIRVPFHRYTESPGTRDYLAANFYH</sequence>
<dbReference type="OrthoDB" id="3067636at2759"/>
<organism evidence="2 3">
    <name type="scientific">Hypsizygus marmoreus</name>
    <name type="common">White beech mushroom</name>
    <name type="synonym">Agaricus marmoreus</name>
    <dbReference type="NCBI Taxonomy" id="39966"/>
    <lineage>
        <taxon>Eukaryota</taxon>
        <taxon>Fungi</taxon>
        <taxon>Dikarya</taxon>
        <taxon>Basidiomycota</taxon>
        <taxon>Agaricomycotina</taxon>
        <taxon>Agaricomycetes</taxon>
        <taxon>Agaricomycetidae</taxon>
        <taxon>Agaricales</taxon>
        <taxon>Tricholomatineae</taxon>
        <taxon>Lyophyllaceae</taxon>
        <taxon>Hypsizygus</taxon>
    </lineage>
</organism>
<accession>A0A369J2H6</accession>
<dbReference type="InParanoid" id="A0A369J2H6"/>
<protein>
    <submittedName>
        <fullName evidence="2">Uncharacterized protein</fullName>
    </submittedName>
</protein>
<keyword evidence="3" id="KW-1185">Reference proteome</keyword>
<gene>
    <name evidence="2" type="ORF">Hypma_016586</name>
</gene>
<proteinExistence type="predicted"/>
<evidence type="ECO:0000313" key="2">
    <source>
        <dbReference type="EMBL" id="RDB14595.1"/>
    </source>
</evidence>
<dbReference type="AlphaFoldDB" id="A0A369J2H6"/>
<dbReference type="STRING" id="39966.A0A369J2H6"/>
<feature type="region of interest" description="Disordered" evidence="1">
    <location>
        <begin position="55"/>
        <end position="96"/>
    </location>
</feature>
<feature type="compositionally biased region" description="Acidic residues" evidence="1">
    <location>
        <begin position="84"/>
        <end position="94"/>
    </location>
</feature>
<dbReference type="Proteomes" id="UP000076154">
    <property type="component" value="Unassembled WGS sequence"/>
</dbReference>
<feature type="compositionally biased region" description="Polar residues" evidence="1">
    <location>
        <begin position="61"/>
        <end position="78"/>
    </location>
</feature>
<reference evidence="2" key="1">
    <citation type="submission" date="2018-04" db="EMBL/GenBank/DDBJ databases">
        <title>Whole genome sequencing of Hypsizygus marmoreus.</title>
        <authorList>
            <person name="Choi I.-G."/>
            <person name="Min B."/>
            <person name="Kim J.-G."/>
            <person name="Kim S."/>
            <person name="Oh Y.-L."/>
            <person name="Kong W.-S."/>
            <person name="Park H."/>
            <person name="Jeong J."/>
            <person name="Song E.-S."/>
        </authorList>
    </citation>
    <scope>NUCLEOTIDE SEQUENCE [LARGE SCALE GENOMIC DNA]</scope>
    <source>
        <strain evidence="2">51987-8</strain>
    </source>
</reference>
<evidence type="ECO:0000313" key="3">
    <source>
        <dbReference type="Proteomes" id="UP000076154"/>
    </source>
</evidence>
<comment type="caution">
    <text evidence="2">The sequence shown here is derived from an EMBL/GenBank/DDBJ whole genome shotgun (WGS) entry which is preliminary data.</text>
</comment>